<sequence>MMRSTVTKRPWSPTVKRTELCLSIKAGLQCRYGDACKFVHDRSKLPSKFNDLVQLNQIKKEDVMTYRNRPCFDFVSIGTCPFGHRCTDIHTPKVHGKSKQKAWLKNIQFPDESIETDVHVDYNYIGKSAEIHFGDSSLGPKTSMMWNSFEAFSSFVSNANAHIKHHPVRDYSSPKLSDSQRLHIACLMTQKDQGVTPFKYKPTHVIRNNLCMIVQKRIFRTNHPGSNSLMEEVESALHHRSRSWSEQLFVVREILFAHPNSSQDVQHPHGLWINTPSEIIYEANLARIKSLSKSNKKISAGKPIYDAHEERPFHLFTSTNPDTQELITNVLWHMCNKYLSLLHDASGEDEAKFKDRFISLSRVIKASHWAVGETRDLCNLAKIPIVPIDTEYTPRGHHAKTYTSFLNNLNNDEASETMLKKKKDPRLGMFRRLAEGGGAPLPPPGLSCGRYSAKIPRVAVNASGEESAIFPRAGDWEIVLGHKSLRREILP</sequence>
<feature type="zinc finger region" description="C3H1-type" evidence="5">
    <location>
        <begin position="65"/>
        <end position="93"/>
    </location>
</feature>
<dbReference type="GO" id="GO:0003729">
    <property type="term" value="F:mRNA binding"/>
    <property type="evidence" value="ECO:0007669"/>
    <property type="project" value="InterPro"/>
</dbReference>
<feature type="domain" description="C3H1-type" evidence="6">
    <location>
        <begin position="16"/>
        <end position="43"/>
    </location>
</feature>
<dbReference type="InterPro" id="IPR000571">
    <property type="entry name" value="Znf_CCCH"/>
</dbReference>
<keyword evidence="4 5" id="KW-0862">Zinc</keyword>
<dbReference type="SMART" id="SM00356">
    <property type="entry name" value="ZnF_C3H1"/>
    <property type="match status" value="2"/>
</dbReference>
<dbReference type="GO" id="GO:0008270">
    <property type="term" value="F:zinc ion binding"/>
    <property type="evidence" value="ECO:0007669"/>
    <property type="project" value="UniProtKB-KW"/>
</dbReference>
<organism evidence="7">
    <name type="scientific">Chaetoceros debilis</name>
    <dbReference type="NCBI Taxonomy" id="122233"/>
    <lineage>
        <taxon>Eukaryota</taxon>
        <taxon>Sar</taxon>
        <taxon>Stramenopiles</taxon>
        <taxon>Ochrophyta</taxon>
        <taxon>Bacillariophyta</taxon>
        <taxon>Coscinodiscophyceae</taxon>
        <taxon>Chaetocerotophycidae</taxon>
        <taxon>Chaetocerotales</taxon>
        <taxon>Chaetocerotaceae</taxon>
        <taxon>Chaetoceros</taxon>
    </lineage>
</organism>
<keyword evidence="3 5" id="KW-0863">Zinc-finger</keyword>
<reference evidence="7" key="1">
    <citation type="submission" date="2021-01" db="EMBL/GenBank/DDBJ databases">
        <authorList>
            <person name="Corre E."/>
            <person name="Pelletier E."/>
            <person name="Niang G."/>
            <person name="Scheremetjew M."/>
            <person name="Finn R."/>
            <person name="Kale V."/>
            <person name="Holt S."/>
            <person name="Cochrane G."/>
            <person name="Meng A."/>
            <person name="Brown T."/>
            <person name="Cohen L."/>
        </authorList>
    </citation>
    <scope>NUCLEOTIDE SEQUENCE</scope>
    <source>
        <strain evidence="7">MM31A-1</strain>
    </source>
</reference>
<evidence type="ECO:0000256" key="3">
    <source>
        <dbReference type="ARBA" id="ARBA00022771"/>
    </source>
</evidence>
<gene>
    <name evidence="7" type="ORF">CDEB00056_LOCUS4013</name>
</gene>
<evidence type="ECO:0000256" key="4">
    <source>
        <dbReference type="ARBA" id="ARBA00022833"/>
    </source>
</evidence>
<name>A0A7S3PY13_9STRA</name>
<evidence type="ECO:0000259" key="6">
    <source>
        <dbReference type="PROSITE" id="PS50103"/>
    </source>
</evidence>
<keyword evidence="1 5" id="KW-0479">Metal-binding</keyword>
<evidence type="ECO:0000256" key="5">
    <source>
        <dbReference type="PROSITE-ProRule" id="PRU00723"/>
    </source>
</evidence>
<protein>
    <recommendedName>
        <fullName evidence="6">C3H1-type domain-containing protein</fullName>
    </recommendedName>
</protein>
<dbReference type="InterPro" id="IPR045877">
    <property type="entry name" value="ZFP36-like"/>
</dbReference>
<dbReference type="InterPro" id="IPR036855">
    <property type="entry name" value="Znf_CCCH_sf"/>
</dbReference>
<evidence type="ECO:0000256" key="2">
    <source>
        <dbReference type="ARBA" id="ARBA00022737"/>
    </source>
</evidence>
<dbReference type="PANTHER" id="PTHR12547">
    <property type="entry name" value="CCCH ZINC FINGER/TIS11-RELATED"/>
    <property type="match status" value="1"/>
</dbReference>
<dbReference type="PROSITE" id="PS50103">
    <property type="entry name" value="ZF_C3H1"/>
    <property type="match status" value="2"/>
</dbReference>
<evidence type="ECO:0000256" key="1">
    <source>
        <dbReference type="ARBA" id="ARBA00022723"/>
    </source>
</evidence>
<proteinExistence type="predicted"/>
<dbReference type="EMBL" id="HBIO01005633">
    <property type="protein sequence ID" value="CAE0459172.1"/>
    <property type="molecule type" value="Transcribed_RNA"/>
</dbReference>
<accession>A0A7S3PY13</accession>
<dbReference type="AlphaFoldDB" id="A0A7S3PY13"/>
<keyword evidence="2" id="KW-0677">Repeat</keyword>
<dbReference type="Gene3D" id="3.30.1370.210">
    <property type="match status" value="1"/>
</dbReference>
<dbReference type="PANTHER" id="PTHR12547:SF18">
    <property type="entry name" value="PROTEIN TIS11"/>
    <property type="match status" value="1"/>
</dbReference>
<evidence type="ECO:0000313" key="7">
    <source>
        <dbReference type="EMBL" id="CAE0459172.1"/>
    </source>
</evidence>
<feature type="zinc finger region" description="C3H1-type" evidence="5">
    <location>
        <begin position="16"/>
        <end position="43"/>
    </location>
</feature>
<feature type="domain" description="C3H1-type" evidence="6">
    <location>
        <begin position="65"/>
        <end position="93"/>
    </location>
</feature>
<dbReference type="SUPFAM" id="SSF90229">
    <property type="entry name" value="CCCH zinc finger"/>
    <property type="match status" value="2"/>
</dbReference>